<organism evidence="14 15">
    <name type="scientific">Winogradskya humida</name>
    <dbReference type="NCBI Taxonomy" id="113566"/>
    <lineage>
        <taxon>Bacteria</taxon>
        <taxon>Bacillati</taxon>
        <taxon>Actinomycetota</taxon>
        <taxon>Actinomycetes</taxon>
        <taxon>Micromonosporales</taxon>
        <taxon>Micromonosporaceae</taxon>
        <taxon>Winogradskya</taxon>
    </lineage>
</organism>
<comment type="catalytic activity">
    <reaction evidence="2">
        <text>a nucleoside 2',3'-cyclic phosphate + H2O = a nucleoside 3'-phosphate + H(+)</text>
        <dbReference type="Rhea" id="RHEA:19621"/>
        <dbReference type="ChEBI" id="CHEBI:15377"/>
        <dbReference type="ChEBI" id="CHEBI:15378"/>
        <dbReference type="ChEBI" id="CHEBI:66949"/>
        <dbReference type="ChEBI" id="CHEBI:66954"/>
        <dbReference type="EC" id="3.1.4.16"/>
    </reaction>
</comment>
<dbReference type="SUPFAM" id="SSF55816">
    <property type="entry name" value="5'-nucleotidase (syn. UDP-sugar hydrolase), C-terminal domain"/>
    <property type="match status" value="1"/>
</dbReference>
<feature type="signal peptide" evidence="11">
    <location>
        <begin position="1"/>
        <end position="29"/>
    </location>
</feature>
<keyword evidence="6" id="KW-0479">Metal-binding</keyword>
<dbReference type="InterPro" id="IPR006311">
    <property type="entry name" value="TAT_signal"/>
</dbReference>
<dbReference type="Gene3D" id="3.60.21.10">
    <property type="match status" value="1"/>
</dbReference>
<keyword evidence="15" id="KW-1185">Reference proteome</keyword>
<evidence type="ECO:0000256" key="8">
    <source>
        <dbReference type="ARBA" id="ARBA00022741"/>
    </source>
</evidence>
<dbReference type="PANTHER" id="PTHR11575:SF6">
    <property type="entry name" value="2',3'-CYCLIC-NUCLEOTIDE 2'-PHOSPHODIESTERASE_3'-NUCLEOTIDASE"/>
    <property type="match status" value="1"/>
</dbReference>
<dbReference type="InterPro" id="IPR004843">
    <property type="entry name" value="Calcineurin-like_PHP"/>
</dbReference>
<evidence type="ECO:0000256" key="5">
    <source>
        <dbReference type="ARBA" id="ARBA00006654"/>
    </source>
</evidence>
<keyword evidence="10" id="KW-0511">Multifunctional enzyme</keyword>
<evidence type="ECO:0000256" key="3">
    <source>
        <dbReference type="ARBA" id="ARBA00001968"/>
    </source>
</evidence>
<accession>A0ABQ3ZGW6</accession>
<dbReference type="PANTHER" id="PTHR11575">
    <property type="entry name" value="5'-NUCLEOTIDASE-RELATED"/>
    <property type="match status" value="1"/>
</dbReference>
<dbReference type="EMBL" id="BOMN01000012">
    <property type="protein sequence ID" value="GIE17738.1"/>
    <property type="molecule type" value="Genomic_DNA"/>
</dbReference>
<dbReference type="Pfam" id="PF02872">
    <property type="entry name" value="5_nucleotid_C"/>
    <property type="match status" value="1"/>
</dbReference>
<dbReference type="RefSeq" id="WP_203835024.1">
    <property type="nucleotide sequence ID" value="NZ_BAAATV010000001.1"/>
</dbReference>
<dbReference type="InterPro" id="IPR036907">
    <property type="entry name" value="5'-Nucleotdase_C_sf"/>
</dbReference>
<dbReference type="CDD" id="cd07410">
    <property type="entry name" value="MPP_CpdB_N"/>
    <property type="match status" value="1"/>
</dbReference>
<feature type="domain" description="5'-Nucleotidase C-terminal" evidence="13">
    <location>
        <begin position="376"/>
        <end position="552"/>
    </location>
</feature>
<name>A0ABQ3ZGW6_9ACTN</name>
<proteinExistence type="inferred from homology"/>
<keyword evidence="8 11" id="KW-0547">Nucleotide-binding</keyword>
<dbReference type="PRINTS" id="PR01607">
    <property type="entry name" value="APYRASEFAMLY"/>
</dbReference>
<dbReference type="SUPFAM" id="SSF56300">
    <property type="entry name" value="Metallo-dependent phosphatases"/>
    <property type="match status" value="1"/>
</dbReference>
<keyword evidence="7 11" id="KW-0732">Signal</keyword>
<evidence type="ECO:0000313" key="15">
    <source>
        <dbReference type="Proteomes" id="UP000603200"/>
    </source>
</evidence>
<dbReference type="PROSITE" id="PS51318">
    <property type="entry name" value="TAT"/>
    <property type="match status" value="1"/>
</dbReference>
<dbReference type="Proteomes" id="UP000603200">
    <property type="component" value="Unassembled WGS sequence"/>
</dbReference>
<evidence type="ECO:0000259" key="12">
    <source>
        <dbReference type="Pfam" id="PF00149"/>
    </source>
</evidence>
<keyword evidence="9 11" id="KW-0378">Hydrolase</keyword>
<feature type="chain" id="PRO_5044951709" evidence="11">
    <location>
        <begin position="30"/>
        <end position="600"/>
    </location>
</feature>
<gene>
    <name evidence="14" type="ORF">Ahu01nite_008400</name>
</gene>
<evidence type="ECO:0000259" key="13">
    <source>
        <dbReference type="Pfam" id="PF02872"/>
    </source>
</evidence>
<evidence type="ECO:0000256" key="9">
    <source>
        <dbReference type="ARBA" id="ARBA00022801"/>
    </source>
</evidence>
<comment type="catalytic activity">
    <reaction evidence="1">
        <text>a ribonucleoside 3'-phosphate + H2O = a ribonucleoside + phosphate</text>
        <dbReference type="Rhea" id="RHEA:10144"/>
        <dbReference type="ChEBI" id="CHEBI:13197"/>
        <dbReference type="ChEBI" id="CHEBI:15377"/>
        <dbReference type="ChEBI" id="CHEBI:18254"/>
        <dbReference type="ChEBI" id="CHEBI:43474"/>
        <dbReference type="EC" id="3.1.3.6"/>
    </reaction>
</comment>
<dbReference type="InterPro" id="IPR041827">
    <property type="entry name" value="CpdB_N"/>
</dbReference>
<dbReference type="InterPro" id="IPR006146">
    <property type="entry name" value="5'-Nucleotdase_CS"/>
</dbReference>
<sequence length="600" mass="63791">MTLPTGVSRRSVLGAAAAGVAAPVFLAGAADAHGKGGHGGAPAPKTYDLTVLGTSDTHGNVYNWDYYKDLEYDDSAHNDVGVAKLAALVNQIRAERKGKATLVLDAGDTIQGTPLATYYAKQEPITTTGERHPMARAMNVLNYDAITLGNHEFNYGLPLLNLWIRQLGFPALAANAVGATSGKPAFTPYVIKKVSLGKGAPTLRVGILGLTNPGIAIWDRANVEGKLVFNDMVATAAKWVPIMRARGADLVLISAHGGDSGTSSYGPEIPNENPSALIAEQVPGIDAILFGHAHNEVAQRFVTNTKTGVQVLLSEPSKWGQRLTRMDFTLVRDKGRWSITTKKSATLNTNTVTADPKVLAAVKAQHTKTVAYVNQVVATSTEELSAAESRYKDTAILDYINKVQTDTVTTALAGGAYASLPVLSIAAPFSRTAVFPQGDVKIKDVAGLYIYDNTLEAVVLTGAEVKAYLEYSAKYFVTLPAGATPDPATISDSTVPDYNYDVLSGVDYDIDISLPVGSRITRLEIAGVAVAAGAQFVVAVNNYRRSGGGNFPGIVKTQVYNAQQEIRQLLIDWAQAKGSINPADFYVPNWKLVRAGVPVF</sequence>
<evidence type="ECO:0000256" key="7">
    <source>
        <dbReference type="ARBA" id="ARBA00022729"/>
    </source>
</evidence>
<evidence type="ECO:0000313" key="14">
    <source>
        <dbReference type="EMBL" id="GIE17738.1"/>
    </source>
</evidence>
<evidence type="ECO:0000256" key="6">
    <source>
        <dbReference type="ARBA" id="ARBA00022723"/>
    </source>
</evidence>
<dbReference type="InterPro" id="IPR006179">
    <property type="entry name" value="5_nucleotidase/apyrase"/>
</dbReference>
<evidence type="ECO:0000256" key="2">
    <source>
        <dbReference type="ARBA" id="ARBA00001730"/>
    </source>
</evidence>
<protein>
    <submittedName>
        <fullName evidence="14">Multifunctional 2',3'-cyclic-nucleotide 2'-phosphodiesterase/5'-nucleotidase/3'-nucleotidase</fullName>
    </submittedName>
</protein>
<evidence type="ECO:0000256" key="11">
    <source>
        <dbReference type="RuleBase" id="RU362119"/>
    </source>
</evidence>
<comment type="cofactor">
    <cofactor evidence="3">
        <name>a divalent metal cation</name>
        <dbReference type="ChEBI" id="CHEBI:60240"/>
    </cofactor>
</comment>
<dbReference type="Gene3D" id="3.90.780.10">
    <property type="entry name" value="5'-Nucleotidase, C-terminal domain"/>
    <property type="match status" value="1"/>
</dbReference>
<comment type="subcellular location">
    <subcellularLocation>
        <location evidence="4">Cell envelope</location>
    </subcellularLocation>
</comment>
<reference evidence="14 15" key="1">
    <citation type="submission" date="2021-01" db="EMBL/GenBank/DDBJ databases">
        <title>Whole genome shotgun sequence of Actinoplanes humidus NBRC 14915.</title>
        <authorList>
            <person name="Komaki H."/>
            <person name="Tamura T."/>
        </authorList>
    </citation>
    <scope>NUCLEOTIDE SEQUENCE [LARGE SCALE GENOMIC DNA]</scope>
    <source>
        <strain evidence="14 15">NBRC 14915</strain>
    </source>
</reference>
<feature type="domain" description="Calcineurin-like phosphoesterase" evidence="12">
    <location>
        <begin position="50"/>
        <end position="295"/>
    </location>
</feature>
<evidence type="ECO:0000256" key="4">
    <source>
        <dbReference type="ARBA" id="ARBA00004196"/>
    </source>
</evidence>
<evidence type="ECO:0000256" key="10">
    <source>
        <dbReference type="ARBA" id="ARBA00023268"/>
    </source>
</evidence>
<comment type="similarity">
    <text evidence="5 11">Belongs to the 5'-nucleotidase family.</text>
</comment>
<dbReference type="InterPro" id="IPR008334">
    <property type="entry name" value="5'-Nucleotdase_C"/>
</dbReference>
<dbReference type="PROSITE" id="PS00786">
    <property type="entry name" value="5_NUCLEOTIDASE_2"/>
    <property type="match status" value="1"/>
</dbReference>
<evidence type="ECO:0000256" key="1">
    <source>
        <dbReference type="ARBA" id="ARBA00000527"/>
    </source>
</evidence>
<dbReference type="InterPro" id="IPR029052">
    <property type="entry name" value="Metallo-depent_PP-like"/>
</dbReference>
<comment type="caution">
    <text evidence="14">The sequence shown here is derived from an EMBL/GenBank/DDBJ whole genome shotgun (WGS) entry which is preliminary data.</text>
</comment>
<dbReference type="Pfam" id="PF00149">
    <property type="entry name" value="Metallophos"/>
    <property type="match status" value="1"/>
</dbReference>